<dbReference type="RefSeq" id="WP_089357886.1">
    <property type="nucleotide sequence ID" value="NZ_FZPD01000005.1"/>
</dbReference>
<accession>A0A239LFC5</accession>
<evidence type="ECO:0000313" key="1">
    <source>
        <dbReference type="EMBL" id="SNT29000.1"/>
    </source>
</evidence>
<organism evidence="1 2">
    <name type="scientific">Ekhidna lutea</name>
    <dbReference type="NCBI Taxonomy" id="447679"/>
    <lineage>
        <taxon>Bacteria</taxon>
        <taxon>Pseudomonadati</taxon>
        <taxon>Bacteroidota</taxon>
        <taxon>Cytophagia</taxon>
        <taxon>Cytophagales</taxon>
        <taxon>Reichenbachiellaceae</taxon>
        <taxon>Ekhidna</taxon>
    </lineage>
</organism>
<name>A0A239LFC5_EKHLU</name>
<gene>
    <name evidence="1" type="ORF">SAMN05421640_3217</name>
</gene>
<dbReference type="Proteomes" id="UP000198393">
    <property type="component" value="Unassembled WGS sequence"/>
</dbReference>
<proteinExistence type="predicted"/>
<dbReference type="AlphaFoldDB" id="A0A239LFC5"/>
<protein>
    <submittedName>
        <fullName evidence="1">Uncharacterized protein</fullName>
    </submittedName>
</protein>
<sequence length="171" mass="19736">MKNRLLPLLLFCLLTFEGSSQICKYVVNEQDPLTDDIIRTVRTRLTGPTPYYYFSYIRNGDDYKFNVEVGDYGELDNTIPQDSELIMRAGNGEVIRMKAIESANPEIIDDFGSKITRYEITYQMTEENMRDIADSGIVFIRIQDMKNTFSDQEIPEAVIQISKENGECIFK</sequence>
<dbReference type="EMBL" id="FZPD01000005">
    <property type="protein sequence ID" value="SNT29000.1"/>
    <property type="molecule type" value="Genomic_DNA"/>
</dbReference>
<evidence type="ECO:0000313" key="2">
    <source>
        <dbReference type="Proteomes" id="UP000198393"/>
    </source>
</evidence>
<keyword evidence="2" id="KW-1185">Reference proteome</keyword>
<reference evidence="1 2" key="1">
    <citation type="submission" date="2017-06" db="EMBL/GenBank/DDBJ databases">
        <authorList>
            <person name="Kim H.J."/>
            <person name="Triplett B.A."/>
        </authorList>
    </citation>
    <scope>NUCLEOTIDE SEQUENCE [LARGE SCALE GENOMIC DNA]</scope>
    <source>
        <strain evidence="1 2">DSM 19307</strain>
    </source>
</reference>